<feature type="transmembrane region" description="Helical" evidence="1">
    <location>
        <begin position="62"/>
        <end position="81"/>
    </location>
</feature>
<proteinExistence type="predicted"/>
<keyword evidence="1" id="KW-0472">Membrane</keyword>
<sequence length="99" mass="11315">MSSVNPAIEFGSSLHPKPIDCKLEYLKYLNPHQQTCSTIAPIALQVSCTIASVSDWLEIVSYYHYTHLLIAITMITNLSIFNFSRCSQYSLNCLEFWIH</sequence>
<accession>A0A8D8RK39</accession>
<keyword evidence="1" id="KW-1133">Transmembrane helix</keyword>
<evidence type="ECO:0000256" key="1">
    <source>
        <dbReference type="SAM" id="Phobius"/>
    </source>
</evidence>
<organism evidence="2">
    <name type="scientific">Cacopsylla melanoneura</name>
    <dbReference type="NCBI Taxonomy" id="428564"/>
    <lineage>
        <taxon>Eukaryota</taxon>
        <taxon>Metazoa</taxon>
        <taxon>Ecdysozoa</taxon>
        <taxon>Arthropoda</taxon>
        <taxon>Hexapoda</taxon>
        <taxon>Insecta</taxon>
        <taxon>Pterygota</taxon>
        <taxon>Neoptera</taxon>
        <taxon>Paraneoptera</taxon>
        <taxon>Hemiptera</taxon>
        <taxon>Sternorrhyncha</taxon>
        <taxon>Psylloidea</taxon>
        <taxon>Psyllidae</taxon>
        <taxon>Psyllinae</taxon>
        <taxon>Cacopsylla</taxon>
    </lineage>
</organism>
<dbReference type="EMBL" id="HBUF01162383">
    <property type="protein sequence ID" value="CAG6650441.1"/>
    <property type="molecule type" value="Transcribed_RNA"/>
</dbReference>
<reference evidence="2" key="1">
    <citation type="submission" date="2021-05" db="EMBL/GenBank/DDBJ databases">
        <authorList>
            <person name="Alioto T."/>
            <person name="Alioto T."/>
            <person name="Gomez Garrido J."/>
        </authorList>
    </citation>
    <scope>NUCLEOTIDE SEQUENCE</scope>
</reference>
<name>A0A8D8RK39_9HEMI</name>
<dbReference type="AlphaFoldDB" id="A0A8D8RK39"/>
<protein>
    <submittedName>
        <fullName evidence="2">Uncharacterized protein</fullName>
    </submittedName>
</protein>
<evidence type="ECO:0000313" key="2">
    <source>
        <dbReference type="EMBL" id="CAG6650441.1"/>
    </source>
</evidence>
<keyword evidence="1" id="KW-0812">Transmembrane</keyword>